<dbReference type="SUPFAM" id="SSF53756">
    <property type="entry name" value="UDP-Glycosyltransferase/glycogen phosphorylase"/>
    <property type="match status" value="1"/>
</dbReference>
<gene>
    <name evidence="1" type="ORF">A3G06_02245</name>
</gene>
<protein>
    <submittedName>
        <fullName evidence="1">Uncharacterized protein</fullName>
    </submittedName>
</protein>
<dbReference type="Proteomes" id="UP000176192">
    <property type="component" value="Unassembled WGS sequence"/>
</dbReference>
<evidence type="ECO:0000313" key="2">
    <source>
        <dbReference type="Proteomes" id="UP000176192"/>
    </source>
</evidence>
<evidence type="ECO:0000313" key="1">
    <source>
        <dbReference type="EMBL" id="OGJ03077.1"/>
    </source>
</evidence>
<dbReference type="Gene3D" id="3.40.50.12580">
    <property type="match status" value="1"/>
</dbReference>
<organism evidence="1 2">
    <name type="scientific">Candidatus Nomurabacteria bacterium RIFCSPLOWO2_12_FULL_46_14</name>
    <dbReference type="NCBI Taxonomy" id="1801797"/>
    <lineage>
        <taxon>Bacteria</taxon>
        <taxon>Candidatus Nomuraibacteriota</taxon>
    </lineage>
</organism>
<dbReference type="AlphaFoldDB" id="A0A1F6Y9P2"/>
<dbReference type="EMBL" id="MFVV01000025">
    <property type="protein sequence ID" value="OGJ03077.1"/>
    <property type="molecule type" value="Genomic_DNA"/>
</dbReference>
<sequence length="414" mass="47170">MVIHRAAKIGFFIRRPRDFFLFELLARELNAEFIIIPPIAMNIFAQGKRLIKTLDAEPMERFMASRDMPWRKYEGNILDNEINEIENFFSPYDALLDSQKSLFLMHPALNGKKRILYFYDDAIPGYWPTISFSNIDMVLSTGKYFNDLLRPFINTVQIGDLYLDFPQPYSKNELPQNLDENKKTILFAPSEDVFYSPAGFSGEINALTDEYNVIVQLSQISATSERNKNLFALNKEIILLDESFDIRKLNPFINIVLSDNSAAVMEWLSDGKPCIVLDAWSNEFNILNGVPDATRKNLSFDAGLFAAFSPAELRNVIDKALDASIPADNKFALNFFEIGTEPAYKRAAAAMAGFLASPSTLPSPKSVLAFHPGDHALQNFVLQHRLKNIFMPISNIFREPMLFKKIQKIIKTFF</sequence>
<dbReference type="InterPro" id="IPR043148">
    <property type="entry name" value="TagF_C"/>
</dbReference>
<accession>A0A1F6Y9P2</accession>
<proteinExistence type="predicted"/>
<dbReference type="STRING" id="1801797.A3G06_02245"/>
<reference evidence="1 2" key="1">
    <citation type="journal article" date="2016" name="Nat. Commun.">
        <title>Thousands of microbial genomes shed light on interconnected biogeochemical processes in an aquifer system.</title>
        <authorList>
            <person name="Anantharaman K."/>
            <person name="Brown C.T."/>
            <person name="Hug L.A."/>
            <person name="Sharon I."/>
            <person name="Castelle C.J."/>
            <person name="Probst A.J."/>
            <person name="Thomas B.C."/>
            <person name="Singh A."/>
            <person name="Wilkins M.J."/>
            <person name="Karaoz U."/>
            <person name="Brodie E.L."/>
            <person name="Williams K.H."/>
            <person name="Hubbard S.S."/>
            <person name="Banfield J.F."/>
        </authorList>
    </citation>
    <scope>NUCLEOTIDE SEQUENCE [LARGE SCALE GENOMIC DNA]</scope>
</reference>
<name>A0A1F6Y9P2_9BACT</name>
<comment type="caution">
    <text evidence="1">The sequence shown here is derived from an EMBL/GenBank/DDBJ whole genome shotgun (WGS) entry which is preliminary data.</text>
</comment>